<dbReference type="Gene3D" id="3.90.226.10">
    <property type="entry name" value="2-enoyl-CoA Hydratase, Chain A, domain 1"/>
    <property type="match status" value="1"/>
</dbReference>
<dbReference type="EMBL" id="AP026867">
    <property type="protein sequence ID" value="BDS09448.1"/>
    <property type="molecule type" value="Genomic_DNA"/>
</dbReference>
<dbReference type="SUPFAM" id="SSF52096">
    <property type="entry name" value="ClpP/crotonase"/>
    <property type="match status" value="1"/>
</dbReference>
<evidence type="ECO:0000313" key="3">
    <source>
        <dbReference type="Proteomes" id="UP001060919"/>
    </source>
</evidence>
<protein>
    <submittedName>
        <fullName evidence="2">S41 family peptidase</fullName>
    </submittedName>
</protein>
<organism evidence="2 3">
    <name type="scientific">Aureispira anguillae</name>
    <dbReference type="NCBI Taxonomy" id="2864201"/>
    <lineage>
        <taxon>Bacteria</taxon>
        <taxon>Pseudomonadati</taxon>
        <taxon>Bacteroidota</taxon>
        <taxon>Saprospiria</taxon>
        <taxon>Saprospirales</taxon>
        <taxon>Saprospiraceae</taxon>
        <taxon>Aureispira</taxon>
    </lineage>
</organism>
<keyword evidence="3" id="KW-1185">Reference proteome</keyword>
<dbReference type="GO" id="GO:0030288">
    <property type="term" value="C:outer membrane-bounded periplasmic space"/>
    <property type="evidence" value="ECO:0007669"/>
    <property type="project" value="TreeGrafter"/>
</dbReference>
<dbReference type="AlphaFoldDB" id="A0A915VK04"/>
<dbReference type="InterPro" id="IPR029045">
    <property type="entry name" value="ClpP/crotonase-like_dom_sf"/>
</dbReference>
<feature type="domain" description="Tail specific protease" evidence="1">
    <location>
        <begin position="211"/>
        <end position="434"/>
    </location>
</feature>
<sequence length="460" mass="52778">MNNVSVKYIWVFWLMAIVVGGNAQDISALSKDELQEDLVHLLAGLERYNPAMYAYSSKEAFRKRITTIQAAITAPMDALTFYKHLCFAVEGVNEGHVTIGTAADPFYAGFLKGDYKSLPLSVQFLGEQAYVWDNLSANNALERGDEILSINGRSMEQIRTQIFKYTFSDGAIETFKQKRLSNELSARYFWFVERPDSFVLNYKKRGETTIRQVQLMALTRTEMAKWSLQRKLKRKRPQGINKIYNLTIDQNIATLTLRSFNEEIIKANELKSYAFYERIFKRLRQNKVKHLILDLRDNIGGMKEFGDDLLAFALKKKHKGIFRELLSWDGKKVAASFPKRNKWFFKGKWYILTNGGTYSTAALIAQYLHIYAAAVVIGAEAGSRYEGFAAGTYHHLTLPNSKIRIAIPNKWVKNKLLQQPKQTNRGLLPTYPIHITIDALLEERDLAKEKALELIRNPSF</sequence>
<dbReference type="Pfam" id="PF03572">
    <property type="entry name" value="Peptidase_S41"/>
    <property type="match status" value="1"/>
</dbReference>
<dbReference type="PANTHER" id="PTHR32060">
    <property type="entry name" value="TAIL-SPECIFIC PROTEASE"/>
    <property type="match status" value="1"/>
</dbReference>
<proteinExistence type="predicted"/>
<dbReference type="GO" id="GO:0007165">
    <property type="term" value="P:signal transduction"/>
    <property type="evidence" value="ECO:0007669"/>
    <property type="project" value="TreeGrafter"/>
</dbReference>
<evidence type="ECO:0000259" key="1">
    <source>
        <dbReference type="SMART" id="SM00245"/>
    </source>
</evidence>
<reference evidence="2" key="1">
    <citation type="submission" date="2022-09" db="EMBL/GenBank/DDBJ databases">
        <title>Aureispira anguillicida sp. nov., isolated from Leptocephalus of Japanese eel Anguilla japonica.</title>
        <authorList>
            <person name="Yuasa K."/>
            <person name="Mekata T."/>
            <person name="Ikunari K."/>
        </authorList>
    </citation>
    <scope>NUCLEOTIDE SEQUENCE</scope>
    <source>
        <strain evidence="2">EL160426</strain>
    </source>
</reference>
<accession>A0A915VK04</accession>
<dbReference type="InterPro" id="IPR005151">
    <property type="entry name" value="Tail-specific_protease"/>
</dbReference>
<dbReference type="Proteomes" id="UP001060919">
    <property type="component" value="Chromosome"/>
</dbReference>
<dbReference type="GO" id="GO:0004175">
    <property type="term" value="F:endopeptidase activity"/>
    <property type="evidence" value="ECO:0007669"/>
    <property type="project" value="TreeGrafter"/>
</dbReference>
<dbReference type="KEGG" id="aup:AsAng_0001460"/>
<dbReference type="RefSeq" id="WP_264790840.1">
    <property type="nucleotide sequence ID" value="NZ_AP026867.1"/>
</dbReference>
<dbReference type="PANTHER" id="PTHR32060:SF22">
    <property type="entry name" value="CARBOXYL-TERMINAL-PROCESSING PEPTIDASE 3, CHLOROPLASTIC"/>
    <property type="match status" value="1"/>
</dbReference>
<dbReference type="GO" id="GO:0008236">
    <property type="term" value="F:serine-type peptidase activity"/>
    <property type="evidence" value="ECO:0007669"/>
    <property type="project" value="InterPro"/>
</dbReference>
<name>A0A915VK04_9BACT</name>
<dbReference type="GO" id="GO:0006508">
    <property type="term" value="P:proteolysis"/>
    <property type="evidence" value="ECO:0007669"/>
    <property type="project" value="InterPro"/>
</dbReference>
<dbReference type="SMART" id="SM00245">
    <property type="entry name" value="TSPc"/>
    <property type="match status" value="1"/>
</dbReference>
<evidence type="ECO:0000313" key="2">
    <source>
        <dbReference type="EMBL" id="BDS09448.1"/>
    </source>
</evidence>
<gene>
    <name evidence="2" type="ORF">AsAng_0001460</name>
</gene>